<evidence type="ECO:0000313" key="2">
    <source>
        <dbReference type="Proteomes" id="UP000638732"/>
    </source>
</evidence>
<sequence length="176" mass="20016">MPIDKDNEIVTLKSKIESNDPHALSAVNRLIELDKEIAVDYLITLLDSTKPALRSLSALGLHDLADSRALEPLFQAITKPENTNSNGTLVFALGGLDCSSKFSEIFDLLFYGTYEVKVEATAILEEQTFEFRKADLRMIQNKWNEIQANPDLCPYYDNYKENIHDLVSSYLYYLDK</sequence>
<dbReference type="RefSeq" id="WP_166584538.1">
    <property type="nucleotide sequence ID" value="NZ_WWEO01000038.1"/>
</dbReference>
<dbReference type="Gene3D" id="1.25.10.10">
    <property type="entry name" value="Leucine-rich Repeat Variant"/>
    <property type="match status" value="1"/>
</dbReference>
<dbReference type="SUPFAM" id="SSF48371">
    <property type="entry name" value="ARM repeat"/>
    <property type="match status" value="1"/>
</dbReference>
<dbReference type="InterPro" id="IPR016024">
    <property type="entry name" value="ARM-type_fold"/>
</dbReference>
<protein>
    <recommendedName>
        <fullName evidence="3">HEAT repeat domain-containing protein</fullName>
    </recommendedName>
</protein>
<dbReference type="EMBL" id="WWEO01000038">
    <property type="protein sequence ID" value="NCD68512.1"/>
    <property type="molecule type" value="Genomic_DNA"/>
</dbReference>
<gene>
    <name evidence="1" type="ORF">GSY63_04000</name>
</gene>
<dbReference type="Proteomes" id="UP000638732">
    <property type="component" value="Unassembled WGS sequence"/>
</dbReference>
<reference evidence="1" key="1">
    <citation type="submission" date="2020-01" db="EMBL/GenBank/DDBJ databases">
        <authorList>
            <person name="Seo Y.L."/>
        </authorList>
    </citation>
    <scope>NUCLEOTIDE SEQUENCE</scope>
    <source>
        <strain evidence="1">R11</strain>
    </source>
</reference>
<proteinExistence type="predicted"/>
<dbReference type="InterPro" id="IPR011989">
    <property type="entry name" value="ARM-like"/>
</dbReference>
<accession>A0A966DSR5</accession>
<comment type="caution">
    <text evidence="1">The sequence shown here is derived from an EMBL/GenBank/DDBJ whole genome shotgun (WGS) entry which is preliminary data.</text>
</comment>
<dbReference type="AlphaFoldDB" id="A0A966DSR5"/>
<keyword evidence="2" id="KW-1185">Reference proteome</keyword>
<evidence type="ECO:0000313" key="1">
    <source>
        <dbReference type="EMBL" id="NCD68512.1"/>
    </source>
</evidence>
<organism evidence="1 2">
    <name type="scientific">Mucilaginibacter agri</name>
    <dbReference type="NCBI Taxonomy" id="2695265"/>
    <lineage>
        <taxon>Bacteria</taxon>
        <taxon>Pseudomonadati</taxon>
        <taxon>Bacteroidota</taxon>
        <taxon>Sphingobacteriia</taxon>
        <taxon>Sphingobacteriales</taxon>
        <taxon>Sphingobacteriaceae</taxon>
        <taxon>Mucilaginibacter</taxon>
    </lineage>
</organism>
<evidence type="ECO:0008006" key="3">
    <source>
        <dbReference type="Google" id="ProtNLM"/>
    </source>
</evidence>
<reference evidence="1" key="2">
    <citation type="submission" date="2020-10" db="EMBL/GenBank/DDBJ databases">
        <title>Mucilaginibacter sp. nov., isolated from soil.</title>
        <authorList>
            <person name="Jeon C.O."/>
        </authorList>
    </citation>
    <scope>NUCLEOTIDE SEQUENCE</scope>
    <source>
        <strain evidence="1">R11</strain>
    </source>
</reference>
<name>A0A966DSR5_9SPHI</name>